<dbReference type="SUPFAM" id="SSF75620">
    <property type="entry name" value="Release factor"/>
    <property type="match status" value="1"/>
</dbReference>
<dbReference type="FunFam" id="3.30.160.20:FF:000065">
    <property type="entry name" value="Peptidyl-tRNA hydrolase domain protein"/>
    <property type="match status" value="1"/>
</dbReference>
<dbReference type="GO" id="GO:0003747">
    <property type="term" value="F:translation release factor activity"/>
    <property type="evidence" value="ECO:0007669"/>
    <property type="project" value="InterPro"/>
</dbReference>
<dbReference type="InterPro" id="IPR000352">
    <property type="entry name" value="Pep_chain_release_fac_I"/>
</dbReference>
<comment type="subcellular location">
    <subcellularLocation>
        <location evidence="1">Mitochondrion</location>
    </subcellularLocation>
</comment>
<sequence>MLRLIRLSSSLPRVKIPKANKMPARPTIAEDEFKEKFIKGGSGKGGQKINKTNSKVQLTHIATGIVVTSQATRSREQNRKIAREILASKLQDLEDPANSRRRIVMERQKMVKARKNKKTKAKYETLEKNKQEKEDLLEGIDEMVFIDENSEPVQVDTKQSKQKLLKQL</sequence>
<dbReference type="Proteomes" id="UP000094565">
    <property type="component" value="Chromosome 2"/>
</dbReference>
<dbReference type="AlphaFoldDB" id="A0A1B2JDL4"/>
<evidence type="ECO:0000313" key="8">
    <source>
        <dbReference type="Proteomes" id="UP000094565"/>
    </source>
</evidence>
<gene>
    <name evidence="7" type="ORF">ATY40_BA7502734</name>
</gene>
<evidence type="ECO:0000256" key="1">
    <source>
        <dbReference type="ARBA" id="ARBA00004173"/>
    </source>
</evidence>
<comment type="similarity">
    <text evidence="2">Belongs to the prokaryotic/mitochondrial release factor family.</text>
</comment>
<dbReference type="OrthoDB" id="277888at2759"/>
<accession>A0A1B2JDL4</accession>
<protein>
    <submittedName>
        <fullName evidence="7">BA75_02734T0</fullName>
    </submittedName>
</protein>
<evidence type="ECO:0000313" key="7">
    <source>
        <dbReference type="EMBL" id="ANZ76154.1"/>
    </source>
</evidence>
<evidence type="ECO:0000259" key="6">
    <source>
        <dbReference type="Pfam" id="PF00472"/>
    </source>
</evidence>
<keyword evidence="4" id="KW-0496">Mitochondrion</keyword>
<feature type="domain" description="Prokaryotic-type class I peptide chain release factors" evidence="6">
    <location>
        <begin position="27"/>
        <end position="122"/>
    </location>
</feature>
<keyword evidence="8" id="KW-1185">Reference proteome</keyword>
<evidence type="ECO:0000256" key="2">
    <source>
        <dbReference type="ARBA" id="ARBA00010835"/>
    </source>
</evidence>
<proteinExistence type="inferred from homology"/>
<organism evidence="7 8">
    <name type="scientific">Komagataella pastoris</name>
    <name type="common">Yeast</name>
    <name type="synonym">Pichia pastoris</name>
    <dbReference type="NCBI Taxonomy" id="4922"/>
    <lineage>
        <taxon>Eukaryota</taxon>
        <taxon>Fungi</taxon>
        <taxon>Dikarya</taxon>
        <taxon>Ascomycota</taxon>
        <taxon>Saccharomycotina</taxon>
        <taxon>Pichiomycetes</taxon>
        <taxon>Pichiales</taxon>
        <taxon>Pichiaceae</taxon>
        <taxon>Komagataella</taxon>
    </lineage>
</organism>
<dbReference type="EMBL" id="CP014585">
    <property type="protein sequence ID" value="ANZ76154.1"/>
    <property type="molecule type" value="Genomic_DNA"/>
</dbReference>
<keyword evidence="5" id="KW-0175">Coiled coil</keyword>
<reference evidence="7 8" key="1">
    <citation type="submission" date="2016-02" db="EMBL/GenBank/DDBJ databases">
        <title>Comparative genomic and transcriptomic foundation for Pichia pastoris.</title>
        <authorList>
            <person name="Love K.R."/>
            <person name="Shah K.A."/>
            <person name="Whittaker C.A."/>
            <person name="Wu J."/>
            <person name="Bartlett M.C."/>
            <person name="Ma D."/>
            <person name="Leeson R.L."/>
            <person name="Priest M."/>
            <person name="Young S.K."/>
            <person name="Love J.C."/>
        </authorList>
    </citation>
    <scope>NUCLEOTIDE SEQUENCE [LARGE SCALE GENOMIC DNA]</scope>
    <source>
        <strain evidence="7 8">ATCC 28485</strain>
    </source>
</reference>
<keyword evidence="3" id="KW-0809">Transit peptide</keyword>
<dbReference type="Pfam" id="PF00472">
    <property type="entry name" value="RF-1"/>
    <property type="match status" value="1"/>
</dbReference>
<dbReference type="InterPro" id="IPR052405">
    <property type="entry name" value="Mito_Transl_Release_Factor"/>
</dbReference>
<dbReference type="InterPro" id="IPR045853">
    <property type="entry name" value="Pep_chain_release_fac_I_sf"/>
</dbReference>
<evidence type="ECO:0000256" key="5">
    <source>
        <dbReference type="SAM" id="Coils"/>
    </source>
</evidence>
<feature type="coiled-coil region" evidence="5">
    <location>
        <begin position="116"/>
        <end position="143"/>
    </location>
</feature>
<dbReference type="Gene3D" id="3.30.160.20">
    <property type="match status" value="1"/>
</dbReference>
<evidence type="ECO:0000256" key="4">
    <source>
        <dbReference type="ARBA" id="ARBA00023128"/>
    </source>
</evidence>
<dbReference type="PANTHER" id="PTHR46203:SF1">
    <property type="entry name" value="MITOCHONDRIAL TRANSLATION RELEASE FACTOR IN RESCUE"/>
    <property type="match status" value="1"/>
</dbReference>
<dbReference type="GO" id="GO:0032543">
    <property type="term" value="P:mitochondrial translation"/>
    <property type="evidence" value="ECO:0007669"/>
    <property type="project" value="UniProtKB-ARBA"/>
</dbReference>
<dbReference type="GO" id="GO:0005739">
    <property type="term" value="C:mitochondrion"/>
    <property type="evidence" value="ECO:0007669"/>
    <property type="project" value="UniProtKB-SubCell"/>
</dbReference>
<name>A0A1B2JDL4_PICPA</name>
<dbReference type="PANTHER" id="PTHR46203">
    <property type="entry name" value="PROBABLE PEPTIDE CHAIN RELEASE FACTOR C12ORF65"/>
    <property type="match status" value="1"/>
</dbReference>
<evidence type="ECO:0000256" key="3">
    <source>
        <dbReference type="ARBA" id="ARBA00022946"/>
    </source>
</evidence>